<dbReference type="GO" id="GO:0006264">
    <property type="term" value="P:mitochondrial DNA replication"/>
    <property type="evidence" value="ECO:0007669"/>
    <property type="project" value="TreeGrafter"/>
</dbReference>
<dbReference type="Proteomes" id="UP000724874">
    <property type="component" value="Unassembled WGS sequence"/>
</dbReference>
<dbReference type="Gene3D" id="2.40.50.140">
    <property type="entry name" value="Nucleic acid-binding proteins"/>
    <property type="match status" value="1"/>
</dbReference>
<accession>A0A9P5NP44</accession>
<organism evidence="3 4">
    <name type="scientific">Gymnopilus junonius</name>
    <name type="common">Spectacular rustgill mushroom</name>
    <name type="synonym">Gymnopilus spectabilis subsp. junonius</name>
    <dbReference type="NCBI Taxonomy" id="109634"/>
    <lineage>
        <taxon>Eukaryota</taxon>
        <taxon>Fungi</taxon>
        <taxon>Dikarya</taxon>
        <taxon>Basidiomycota</taxon>
        <taxon>Agaricomycotina</taxon>
        <taxon>Agaricomycetes</taxon>
        <taxon>Agaricomycetidae</taxon>
        <taxon>Agaricales</taxon>
        <taxon>Agaricineae</taxon>
        <taxon>Hymenogastraceae</taxon>
        <taxon>Gymnopilus</taxon>
    </lineage>
</organism>
<dbReference type="InterPro" id="IPR012340">
    <property type="entry name" value="NA-bd_OB-fold"/>
</dbReference>
<dbReference type="GO" id="GO:0003697">
    <property type="term" value="F:single-stranded DNA binding"/>
    <property type="evidence" value="ECO:0007669"/>
    <property type="project" value="InterPro"/>
</dbReference>
<dbReference type="PROSITE" id="PS50935">
    <property type="entry name" value="SSB"/>
    <property type="match status" value="1"/>
</dbReference>
<keyword evidence="1 2" id="KW-0238">DNA-binding</keyword>
<evidence type="ECO:0000256" key="1">
    <source>
        <dbReference type="ARBA" id="ARBA00023125"/>
    </source>
</evidence>
<dbReference type="GO" id="GO:0042645">
    <property type="term" value="C:mitochondrial nucleoid"/>
    <property type="evidence" value="ECO:0007669"/>
    <property type="project" value="TreeGrafter"/>
</dbReference>
<dbReference type="SUPFAM" id="SSF50249">
    <property type="entry name" value="Nucleic acid-binding proteins"/>
    <property type="match status" value="1"/>
</dbReference>
<dbReference type="InterPro" id="IPR011344">
    <property type="entry name" value="ssDNA-bd"/>
</dbReference>
<protein>
    <recommendedName>
        <fullName evidence="5">Nucleic acid-binding protein</fullName>
    </recommendedName>
</protein>
<keyword evidence="4" id="KW-1185">Reference proteome</keyword>
<dbReference type="CDD" id="cd04496">
    <property type="entry name" value="SSB_OBF"/>
    <property type="match status" value="1"/>
</dbReference>
<dbReference type="PANTHER" id="PTHR10302:SF0">
    <property type="entry name" value="SINGLE-STRANDED DNA-BINDING PROTEIN, MITOCHONDRIAL"/>
    <property type="match status" value="1"/>
</dbReference>
<dbReference type="InterPro" id="IPR000424">
    <property type="entry name" value="Primosome_PriB/ssb"/>
</dbReference>
<dbReference type="PANTHER" id="PTHR10302">
    <property type="entry name" value="SINGLE-STRANDED DNA-BINDING PROTEIN"/>
    <property type="match status" value="1"/>
</dbReference>
<name>A0A9P5NP44_GYMJU</name>
<sequence length="158" mass="17932">MFSAIRAQATRSLSARAFSSSPSRASDLSKLTLIGYLVKDPESRFTKNDKEFIAYTVATKNSPPPPDANGERRPATSTFHRVLSFNEFPNKYLRTLKKGSRVYVETSFELREPEPEADPSTPQGQRQIFLRHESIRVLNYPKQEAEHAEQAGEEKPFI</sequence>
<proteinExistence type="predicted"/>
<evidence type="ECO:0008006" key="5">
    <source>
        <dbReference type="Google" id="ProtNLM"/>
    </source>
</evidence>
<comment type="caution">
    <text evidence="3">The sequence shown here is derived from an EMBL/GenBank/DDBJ whole genome shotgun (WGS) entry which is preliminary data.</text>
</comment>
<evidence type="ECO:0000313" key="4">
    <source>
        <dbReference type="Proteomes" id="UP000724874"/>
    </source>
</evidence>
<reference evidence="3" key="1">
    <citation type="submission" date="2020-11" db="EMBL/GenBank/DDBJ databases">
        <authorList>
            <consortium name="DOE Joint Genome Institute"/>
            <person name="Ahrendt S."/>
            <person name="Riley R."/>
            <person name="Andreopoulos W."/>
            <person name="LaButti K."/>
            <person name="Pangilinan J."/>
            <person name="Ruiz-duenas F.J."/>
            <person name="Barrasa J.M."/>
            <person name="Sanchez-Garcia M."/>
            <person name="Camarero S."/>
            <person name="Miyauchi S."/>
            <person name="Serrano A."/>
            <person name="Linde D."/>
            <person name="Babiker R."/>
            <person name="Drula E."/>
            <person name="Ayuso-Fernandez I."/>
            <person name="Pacheco R."/>
            <person name="Padilla G."/>
            <person name="Ferreira P."/>
            <person name="Barriuso J."/>
            <person name="Kellner H."/>
            <person name="Castanera R."/>
            <person name="Alfaro M."/>
            <person name="Ramirez L."/>
            <person name="Pisabarro A.G."/>
            <person name="Kuo A."/>
            <person name="Tritt A."/>
            <person name="Lipzen A."/>
            <person name="He G."/>
            <person name="Yan M."/>
            <person name="Ng V."/>
            <person name="Cullen D."/>
            <person name="Martin F."/>
            <person name="Rosso M.-N."/>
            <person name="Henrissat B."/>
            <person name="Hibbett D."/>
            <person name="Martinez A.T."/>
            <person name="Grigoriev I.V."/>
        </authorList>
    </citation>
    <scope>NUCLEOTIDE SEQUENCE</scope>
    <source>
        <strain evidence="3">AH 44721</strain>
    </source>
</reference>
<dbReference type="OrthoDB" id="1078367at2759"/>
<evidence type="ECO:0000256" key="2">
    <source>
        <dbReference type="PROSITE-ProRule" id="PRU00252"/>
    </source>
</evidence>
<dbReference type="EMBL" id="JADNYJ010000040">
    <property type="protein sequence ID" value="KAF8901629.1"/>
    <property type="molecule type" value="Genomic_DNA"/>
</dbReference>
<evidence type="ECO:0000313" key="3">
    <source>
        <dbReference type="EMBL" id="KAF8901629.1"/>
    </source>
</evidence>
<dbReference type="AlphaFoldDB" id="A0A9P5NP44"/>
<gene>
    <name evidence="3" type="ORF">CPB84DRAFT_1729485</name>
</gene>
<dbReference type="Pfam" id="PF00436">
    <property type="entry name" value="SSB"/>
    <property type="match status" value="1"/>
</dbReference>